<organism evidence="2">
    <name type="scientific">Lyngbya confervoides BDU141951</name>
    <dbReference type="NCBI Taxonomy" id="1574623"/>
    <lineage>
        <taxon>Bacteria</taxon>
        <taxon>Bacillati</taxon>
        <taxon>Cyanobacteriota</taxon>
        <taxon>Cyanophyceae</taxon>
        <taxon>Oscillatoriophycideae</taxon>
        <taxon>Oscillatoriales</taxon>
        <taxon>Microcoleaceae</taxon>
        <taxon>Lyngbya</taxon>
    </lineage>
</organism>
<dbReference type="AlphaFoldDB" id="A0A8T6QPQ3"/>
<keyword evidence="1" id="KW-0812">Transmembrane</keyword>
<evidence type="ECO:0000256" key="1">
    <source>
        <dbReference type="SAM" id="Phobius"/>
    </source>
</evidence>
<sequence>MVTQHSSTELAYAPIDSLQNSSNADFPENLGMLLLVLVSLGLLSALLVCLGRVIE</sequence>
<name>A0A8T6QPQ3_9CYAN</name>
<proteinExistence type="predicted"/>
<reference evidence="2" key="3">
    <citation type="submission" date="2020-02" db="EMBL/GenBank/DDBJ databases">
        <authorList>
            <person name="Sarangi A.N."/>
            <person name="Ghosh S."/>
            <person name="Mukherjee M."/>
            <person name="Tripathy S."/>
        </authorList>
    </citation>
    <scope>NUCLEOTIDE SEQUENCE</scope>
    <source>
        <strain evidence="2">BDU141951</strain>
    </source>
</reference>
<reference evidence="2" key="1">
    <citation type="submission" date="2014-11" db="EMBL/GenBank/DDBJ databases">
        <authorList>
            <person name="Malar M.C."/>
            <person name="Sen D."/>
            <person name="Tripathy S."/>
        </authorList>
    </citation>
    <scope>NUCLEOTIDE SEQUENCE</scope>
    <source>
        <strain evidence="2">BDU141951</strain>
    </source>
</reference>
<evidence type="ECO:0000313" key="2">
    <source>
        <dbReference type="EMBL" id="NEV67560.1"/>
    </source>
</evidence>
<keyword evidence="1" id="KW-1133">Transmembrane helix</keyword>
<gene>
    <name evidence="2" type="ORF">QQ91_010570</name>
</gene>
<accession>A0A8T6QPQ3</accession>
<dbReference type="EMBL" id="JTHE02000003">
    <property type="protein sequence ID" value="NEV67560.1"/>
    <property type="molecule type" value="Genomic_DNA"/>
</dbReference>
<comment type="caution">
    <text evidence="2">The sequence shown here is derived from an EMBL/GenBank/DDBJ whole genome shotgun (WGS) entry which is preliminary data.</text>
</comment>
<reference evidence="2" key="2">
    <citation type="journal article" date="2015" name="Genome Announc.">
        <title>Draft Genome Sequence of Filamentous Marine Cyanobacterium Lyngbya confervoides Strain BDU141951.</title>
        <authorList>
            <person name="Chandrababunaidu M.M."/>
            <person name="Sen D."/>
            <person name="Tripathy S."/>
        </authorList>
    </citation>
    <scope>NUCLEOTIDE SEQUENCE</scope>
    <source>
        <strain evidence="2">BDU141951</strain>
    </source>
</reference>
<protein>
    <submittedName>
        <fullName evidence="2">Uncharacterized protein</fullName>
    </submittedName>
</protein>
<feature type="transmembrane region" description="Helical" evidence="1">
    <location>
        <begin position="30"/>
        <end position="54"/>
    </location>
</feature>
<keyword evidence="1" id="KW-0472">Membrane</keyword>